<evidence type="ECO:0000313" key="2">
    <source>
        <dbReference type="EMBL" id="REF72308.1"/>
    </source>
</evidence>
<evidence type="ECO:0000256" key="1">
    <source>
        <dbReference type="SAM" id="MobiDB-lite"/>
    </source>
</evidence>
<dbReference type="GO" id="GO:0005198">
    <property type="term" value="F:structural molecule activity"/>
    <property type="evidence" value="ECO:0007669"/>
    <property type="project" value="InterPro"/>
</dbReference>
<proteinExistence type="predicted"/>
<feature type="region of interest" description="Disordered" evidence="1">
    <location>
        <begin position="464"/>
        <end position="499"/>
    </location>
</feature>
<dbReference type="Pfam" id="PF05136">
    <property type="entry name" value="Phage_portal_2"/>
    <property type="match status" value="1"/>
</dbReference>
<name>A0A3D9XRS1_PARVE</name>
<dbReference type="AlphaFoldDB" id="A0A3D9XRS1"/>
<dbReference type="GO" id="GO:0019068">
    <property type="term" value="P:virion assembly"/>
    <property type="evidence" value="ECO:0007669"/>
    <property type="project" value="InterPro"/>
</dbReference>
<sequence>MNILDRVIMALSPRRAAQREKARTIAMHYRAARLGYRNDGIRPSGSDADLAGRNRRMIAFYARDMIRNTPFSARVQQVITGNVVGDGIIPKIQPSKGLADEVQKRIRARGLDLIEDHLDTTDIDRNGLLNFYGLQTAAMNTIVDAGEVLIRRHRPANAGLALPLQIEVLEPDYIDDSRFGRSIEGNEIREGIEYDKDTGDRVAYWLFAQHPGGEWRPGTSPYISERVPAEDIIHVFRAFDRPGATRGVSWYTPIAEKLLNIDDSEDAHLMRQKIAACFAAFHRMGADRKPRVELGGTLQPGVIMEIAEDEEMEFSDPPEVGDFGDFQKSVLRSAAMGVGITYEALTGDLSGVNFSSARIGRLEMDRNISRWQWLMMVPMFLHPFGRWFVEAWAEAEEDEVFQRLIWEDRRTVRLSWVPPHRILVDPAREFGALREAVRSGFQSRQGVVRQLGVDPERLLQEQLQDKEEADQLGLPFDSDPRADVSRKNPTFTDKDHNDE</sequence>
<dbReference type="RefSeq" id="WP_116220810.1">
    <property type="nucleotide sequence ID" value="NZ_CP038196.1"/>
</dbReference>
<protein>
    <submittedName>
        <fullName evidence="2">Lambda family phage portal protein</fullName>
    </submittedName>
</protein>
<reference evidence="2 3" key="1">
    <citation type="submission" date="2018-08" db="EMBL/GenBank/DDBJ databases">
        <title>Genomic Encyclopedia of Archaeal and Bacterial Type Strains, Phase II (KMG-II): from individual species to whole genera.</title>
        <authorList>
            <person name="Goeker M."/>
        </authorList>
    </citation>
    <scope>NUCLEOTIDE SEQUENCE [LARGE SCALE GENOMIC DNA]</scope>
    <source>
        <strain evidence="2 3">DSM 17099</strain>
    </source>
</reference>
<dbReference type="InterPro" id="IPR006429">
    <property type="entry name" value="Phage_lambda_portal"/>
</dbReference>
<comment type="caution">
    <text evidence="2">The sequence shown here is derived from an EMBL/GenBank/DDBJ whole genome shotgun (WGS) entry which is preliminary data.</text>
</comment>
<evidence type="ECO:0000313" key="3">
    <source>
        <dbReference type="Proteomes" id="UP000256941"/>
    </source>
</evidence>
<dbReference type="NCBIfam" id="TIGR01539">
    <property type="entry name" value="portal_lambda"/>
    <property type="match status" value="1"/>
</dbReference>
<dbReference type="Proteomes" id="UP000256941">
    <property type="component" value="Unassembled WGS sequence"/>
</dbReference>
<gene>
    <name evidence="2" type="ORF">BDD41_0777</name>
</gene>
<organism evidence="2 3">
    <name type="scientific">Paracoccus versutus</name>
    <name type="common">Thiobacillus versutus</name>
    <dbReference type="NCBI Taxonomy" id="34007"/>
    <lineage>
        <taxon>Bacteria</taxon>
        <taxon>Pseudomonadati</taxon>
        <taxon>Pseudomonadota</taxon>
        <taxon>Alphaproteobacteria</taxon>
        <taxon>Rhodobacterales</taxon>
        <taxon>Paracoccaceae</taxon>
        <taxon>Paracoccus</taxon>
    </lineage>
</organism>
<accession>A0A3D9XRS1</accession>
<dbReference type="EMBL" id="QTUJ01000001">
    <property type="protein sequence ID" value="REF72308.1"/>
    <property type="molecule type" value="Genomic_DNA"/>
</dbReference>
<feature type="compositionally biased region" description="Basic and acidic residues" evidence="1">
    <location>
        <begin position="478"/>
        <end position="499"/>
    </location>
</feature>